<evidence type="ECO:0000256" key="2">
    <source>
        <dbReference type="SAM" id="SignalP"/>
    </source>
</evidence>
<evidence type="ECO:0000313" key="3">
    <source>
        <dbReference type="EMBL" id="JAP55083.1"/>
    </source>
</evidence>
<reference evidence="3" key="1">
    <citation type="submission" date="2016-01" db="EMBL/GenBank/DDBJ databases">
        <title>Reference transcriptome for the parasite Schistocephalus solidus: insights into the molecular evolution of parasitism.</title>
        <authorList>
            <person name="Hebert F.O."/>
            <person name="Grambauer S."/>
            <person name="Barber I."/>
            <person name="Landry C.R."/>
            <person name="Aubin-Horth N."/>
        </authorList>
    </citation>
    <scope>NUCLEOTIDE SEQUENCE</scope>
</reference>
<feature type="non-terminal residue" evidence="3">
    <location>
        <position position="108"/>
    </location>
</feature>
<dbReference type="AlphaFoldDB" id="A0A0X3PSZ3"/>
<dbReference type="EMBL" id="GEEE01008142">
    <property type="protein sequence ID" value="JAP55083.1"/>
    <property type="molecule type" value="Transcribed_RNA"/>
</dbReference>
<feature type="region of interest" description="Disordered" evidence="1">
    <location>
        <begin position="55"/>
        <end position="108"/>
    </location>
</feature>
<feature type="compositionally biased region" description="Low complexity" evidence="1">
    <location>
        <begin position="61"/>
        <end position="108"/>
    </location>
</feature>
<gene>
    <name evidence="3" type="ORF">TR134357</name>
</gene>
<protein>
    <submittedName>
        <fullName evidence="3">Uncharacterized protein</fullName>
    </submittedName>
</protein>
<keyword evidence="2" id="KW-0732">Signal</keyword>
<name>A0A0X3PSZ3_SCHSO</name>
<sequence length="108" mass="11395">MSLIVVSLSTLFAAVFNVLAEIEGDIYPEPDPFWESCEPCSCTCIQQIFLPETNMKVAPDSTPTSPSTSPPTSTYTTGSTFETTTTPLSSSTSSTTSTSMTGSTSETT</sequence>
<evidence type="ECO:0000256" key="1">
    <source>
        <dbReference type="SAM" id="MobiDB-lite"/>
    </source>
</evidence>
<organism evidence="3">
    <name type="scientific">Schistocephalus solidus</name>
    <name type="common">Tapeworm</name>
    <dbReference type="NCBI Taxonomy" id="70667"/>
    <lineage>
        <taxon>Eukaryota</taxon>
        <taxon>Metazoa</taxon>
        <taxon>Spiralia</taxon>
        <taxon>Lophotrochozoa</taxon>
        <taxon>Platyhelminthes</taxon>
        <taxon>Cestoda</taxon>
        <taxon>Eucestoda</taxon>
        <taxon>Diphyllobothriidea</taxon>
        <taxon>Diphyllobothriidae</taxon>
        <taxon>Schistocephalus</taxon>
    </lineage>
</organism>
<feature type="chain" id="PRO_5007051304" evidence="2">
    <location>
        <begin position="21"/>
        <end position="108"/>
    </location>
</feature>
<accession>A0A0X3PSZ3</accession>
<proteinExistence type="predicted"/>
<feature type="signal peptide" evidence="2">
    <location>
        <begin position="1"/>
        <end position="20"/>
    </location>
</feature>